<dbReference type="InterPro" id="IPR001594">
    <property type="entry name" value="Palmitoyltrfase_DHHC"/>
</dbReference>
<keyword evidence="3 7" id="KW-0812">Transmembrane</keyword>
<comment type="caution">
    <text evidence="9">The sequence shown here is derived from an EMBL/GenBank/DDBJ whole genome shotgun (WGS) entry which is preliminary data.</text>
</comment>
<feature type="transmembrane region" description="Helical" evidence="7">
    <location>
        <begin position="190"/>
        <end position="212"/>
    </location>
</feature>
<dbReference type="PROSITE" id="PS50216">
    <property type="entry name" value="DHHC"/>
    <property type="match status" value="1"/>
</dbReference>
<feature type="transmembrane region" description="Helical" evidence="7">
    <location>
        <begin position="241"/>
        <end position="259"/>
    </location>
</feature>
<dbReference type="InterPro" id="IPR039859">
    <property type="entry name" value="PFA4/ZDH16/20/ERF2-like"/>
</dbReference>
<dbReference type="EC" id="2.3.1.225" evidence="7"/>
<keyword evidence="2 7" id="KW-0808">Transferase</keyword>
<reference evidence="9 10" key="1">
    <citation type="journal article" date="2021" name="Elife">
        <title>Chloroplast acquisition without the gene transfer in kleptoplastic sea slugs, Plakobranchus ocellatus.</title>
        <authorList>
            <person name="Maeda T."/>
            <person name="Takahashi S."/>
            <person name="Yoshida T."/>
            <person name="Shimamura S."/>
            <person name="Takaki Y."/>
            <person name="Nagai Y."/>
            <person name="Toyoda A."/>
            <person name="Suzuki Y."/>
            <person name="Arimoto A."/>
            <person name="Ishii H."/>
            <person name="Satoh N."/>
            <person name="Nishiyama T."/>
            <person name="Hasebe M."/>
            <person name="Maruyama T."/>
            <person name="Minagawa J."/>
            <person name="Obokata J."/>
            <person name="Shigenobu S."/>
        </authorList>
    </citation>
    <scope>NUCLEOTIDE SEQUENCE [LARGE SCALE GENOMIC DNA]</scope>
</reference>
<keyword evidence="6 7" id="KW-0012">Acyltransferase</keyword>
<comment type="similarity">
    <text evidence="7">Belongs to the DHHC palmitoyltransferase family.</text>
</comment>
<organism evidence="9 10">
    <name type="scientific">Elysia marginata</name>
    <dbReference type="NCBI Taxonomy" id="1093978"/>
    <lineage>
        <taxon>Eukaryota</taxon>
        <taxon>Metazoa</taxon>
        <taxon>Spiralia</taxon>
        <taxon>Lophotrochozoa</taxon>
        <taxon>Mollusca</taxon>
        <taxon>Gastropoda</taxon>
        <taxon>Heterobranchia</taxon>
        <taxon>Euthyneura</taxon>
        <taxon>Panpulmonata</taxon>
        <taxon>Sacoglossa</taxon>
        <taxon>Placobranchoidea</taxon>
        <taxon>Plakobranchidae</taxon>
        <taxon>Elysia</taxon>
    </lineage>
</organism>
<dbReference type="AlphaFoldDB" id="A0AAV4FXX1"/>
<feature type="transmembrane region" description="Helical" evidence="7">
    <location>
        <begin position="12"/>
        <end position="34"/>
    </location>
</feature>
<keyword evidence="5 7" id="KW-0472">Membrane</keyword>
<evidence type="ECO:0000256" key="4">
    <source>
        <dbReference type="ARBA" id="ARBA00022989"/>
    </source>
</evidence>
<feature type="transmembrane region" description="Helical" evidence="7">
    <location>
        <begin position="46"/>
        <end position="67"/>
    </location>
</feature>
<name>A0AAV4FXX1_9GAST</name>
<keyword evidence="4 7" id="KW-1133">Transmembrane helix</keyword>
<dbReference type="GO" id="GO:0016020">
    <property type="term" value="C:membrane"/>
    <property type="evidence" value="ECO:0007669"/>
    <property type="project" value="UniProtKB-SubCell"/>
</dbReference>
<keyword evidence="10" id="KW-1185">Reference proteome</keyword>
<feature type="transmembrane region" description="Helical" evidence="7">
    <location>
        <begin position="135"/>
        <end position="153"/>
    </location>
</feature>
<dbReference type="EMBL" id="BMAT01008063">
    <property type="protein sequence ID" value="GFR77135.1"/>
    <property type="molecule type" value="Genomic_DNA"/>
</dbReference>
<protein>
    <recommendedName>
        <fullName evidence="7">Palmitoyltransferase</fullName>
        <ecNumber evidence="7">2.3.1.225</ecNumber>
    </recommendedName>
</protein>
<dbReference type="Pfam" id="PF01529">
    <property type="entry name" value="DHHC"/>
    <property type="match status" value="1"/>
</dbReference>
<evidence type="ECO:0000256" key="7">
    <source>
        <dbReference type="RuleBase" id="RU079119"/>
    </source>
</evidence>
<proteinExistence type="inferred from homology"/>
<sequence length="277" mass="31425">MSLHLPQNLNDAALFALFWLGGVFTLVYECYFILWSYHSEWNATVVSLYVLAFYLAGIIYFCMYKIISTDVSFKGHEDNVAVESESSEGWKYCQVCQINSPPRSHHCKICDECILKRDHHCWYAGYCIGYQNHRYFVCLVLHCSIAGLFANVYNWEYVMAVKGGFTWTTLPSLIAPQVGLVFGQYSTFEFVMTCVTSAGTLFTIFFISLLVIQFTQIINGQVQYEKKKGITDYSLGFKNNIAEVFGLVGLWALLCPFVTSPLPGDGKRFCSGGDKLR</sequence>
<dbReference type="PANTHER" id="PTHR12246">
    <property type="entry name" value="PALMITOYLTRANSFERASE ZDHHC16"/>
    <property type="match status" value="1"/>
</dbReference>
<gene>
    <name evidence="9" type="ORF">ElyMa_003960500</name>
</gene>
<comment type="subcellular location">
    <subcellularLocation>
        <location evidence="1">Membrane</location>
        <topology evidence="1">Multi-pass membrane protein</topology>
    </subcellularLocation>
</comment>
<accession>A0AAV4FXX1</accession>
<dbReference type="GO" id="GO:0019706">
    <property type="term" value="F:protein-cysteine S-palmitoyltransferase activity"/>
    <property type="evidence" value="ECO:0007669"/>
    <property type="project" value="UniProtKB-EC"/>
</dbReference>
<evidence type="ECO:0000256" key="3">
    <source>
        <dbReference type="ARBA" id="ARBA00022692"/>
    </source>
</evidence>
<feature type="domain" description="Palmitoyltransferase DHHC" evidence="8">
    <location>
        <begin position="88"/>
        <end position="228"/>
    </location>
</feature>
<evidence type="ECO:0000256" key="2">
    <source>
        <dbReference type="ARBA" id="ARBA00022679"/>
    </source>
</evidence>
<evidence type="ECO:0000259" key="8">
    <source>
        <dbReference type="Pfam" id="PF01529"/>
    </source>
</evidence>
<evidence type="ECO:0000256" key="1">
    <source>
        <dbReference type="ARBA" id="ARBA00004141"/>
    </source>
</evidence>
<evidence type="ECO:0000256" key="5">
    <source>
        <dbReference type="ARBA" id="ARBA00023136"/>
    </source>
</evidence>
<comment type="catalytic activity">
    <reaction evidence="7">
        <text>L-cysteinyl-[protein] + hexadecanoyl-CoA = S-hexadecanoyl-L-cysteinyl-[protein] + CoA</text>
        <dbReference type="Rhea" id="RHEA:36683"/>
        <dbReference type="Rhea" id="RHEA-COMP:10131"/>
        <dbReference type="Rhea" id="RHEA-COMP:11032"/>
        <dbReference type="ChEBI" id="CHEBI:29950"/>
        <dbReference type="ChEBI" id="CHEBI:57287"/>
        <dbReference type="ChEBI" id="CHEBI:57379"/>
        <dbReference type="ChEBI" id="CHEBI:74151"/>
        <dbReference type="EC" id="2.3.1.225"/>
    </reaction>
</comment>
<evidence type="ECO:0000313" key="9">
    <source>
        <dbReference type="EMBL" id="GFR77135.1"/>
    </source>
</evidence>
<dbReference type="Proteomes" id="UP000762676">
    <property type="component" value="Unassembled WGS sequence"/>
</dbReference>
<comment type="domain">
    <text evidence="7">The DHHC domain is required for palmitoyltransferase activity.</text>
</comment>
<evidence type="ECO:0000313" key="10">
    <source>
        <dbReference type="Proteomes" id="UP000762676"/>
    </source>
</evidence>
<evidence type="ECO:0000256" key="6">
    <source>
        <dbReference type="ARBA" id="ARBA00023315"/>
    </source>
</evidence>